<proteinExistence type="predicted"/>
<reference evidence="1 2" key="1">
    <citation type="journal article" date="2018" name="Nat. Genet.">
        <title>Extensive intraspecific gene order and gene structural variations between Mo17 and other maize genomes.</title>
        <authorList>
            <person name="Sun S."/>
            <person name="Zhou Y."/>
            <person name="Chen J."/>
            <person name="Shi J."/>
            <person name="Zhao H."/>
            <person name="Zhao H."/>
            <person name="Song W."/>
            <person name="Zhang M."/>
            <person name="Cui Y."/>
            <person name="Dong X."/>
            <person name="Liu H."/>
            <person name="Ma X."/>
            <person name="Jiao Y."/>
            <person name="Wang B."/>
            <person name="Wei X."/>
            <person name="Stein J.C."/>
            <person name="Glaubitz J.C."/>
            <person name="Lu F."/>
            <person name="Yu G."/>
            <person name="Liang C."/>
            <person name="Fengler K."/>
            <person name="Li B."/>
            <person name="Rafalski A."/>
            <person name="Schnable P.S."/>
            <person name="Ware D.H."/>
            <person name="Buckler E.S."/>
            <person name="Lai J."/>
        </authorList>
    </citation>
    <scope>NUCLEOTIDE SEQUENCE [LARGE SCALE GENOMIC DNA]</scope>
    <source>
        <strain evidence="2">cv. Missouri 17</strain>
        <tissue evidence="1">Seedling</tissue>
    </source>
</reference>
<name>A0A3L6FE06_MAIZE</name>
<dbReference type="Proteomes" id="UP000251960">
    <property type="component" value="Chromosome 3"/>
</dbReference>
<dbReference type="AlphaFoldDB" id="A0A3L6FE06"/>
<comment type="caution">
    <text evidence="1">The sequence shown here is derived from an EMBL/GenBank/DDBJ whole genome shotgun (WGS) entry which is preliminary data.</text>
</comment>
<dbReference type="EMBL" id="NCVQ01000004">
    <property type="protein sequence ID" value="PWZ31048.1"/>
    <property type="molecule type" value="Genomic_DNA"/>
</dbReference>
<gene>
    <name evidence="1" type="ORF">Zm00014a_025029</name>
</gene>
<accession>A0A3L6FE06</accession>
<sequence>MWSMNIWIWMDKLLEIV</sequence>
<evidence type="ECO:0000313" key="1">
    <source>
        <dbReference type="EMBL" id="PWZ31048.1"/>
    </source>
</evidence>
<evidence type="ECO:0000313" key="2">
    <source>
        <dbReference type="Proteomes" id="UP000251960"/>
    </source>
</evidence>
<protein>
    <submittedName>
        <fullName evidence="1">Uncharacterized protein</fullName>
    </submittedName>
</protein>
<organism evidence="1 2">
    <name type="scientific">Zea mays</name>
    <name type="common">Maize</name>
    <dbReference type="NCBI Taxonomy" id="4577"/>
    <lineage>
        <taxon>Eukaryota</taxon>
        <taxon>Viridiplantae</taxon>
        <taxon>Streptophyta</taxon>
        <taxon>Embryophyta</taxon>
        <taxon>Tracheophyta</taxon>
        <taxon>Spermatophyta</taxon>
        <taxon>Magnoliopsida</taxon>
        <taxon>Liliopsida</taxon>
        <taxon>Poales</taxon>
        <taxon>Poaceae</taxon>
        <taxon>PACMAD clade</taxon>
        <taxon>Panicoideae</taxon>
        <taxon>Andropogonodae</taxon>
        <taxon>Andropogoneae</taxon>
        <taxon>Tripsacinae</taxon>
        <taxon>Zea</taxon>
    </lineage>
</organism>